<organism evidence="1 2">
    <name type="scientific">Pseudoalteromonas rubra</name>
    <dbReference type="NCBI Taxonomy" id="43658"/>
    <lineage>
        <taxon>Bacteria</taxon>
        <taxon>Pseudomonadati</taxon>
        <taxon>Pseudomonadota</taxon>
        <taxon>Gammaproteobacteria</taxon>
        <taxon>Alteromonadales</taxon>
        <taxon>Pseudoalteromonadaceae</taxon>
        <taxon>Pseudoalteromonas</taxon>
    </lineage>
</organism>
<dbReference type="AlphaFoldDB" id="A0A0L0EMI7"/>
<dbReference type="EMBL" id="LFZX01000260">
    <property type="protein sequence ID" value="KNC65576.1"/>
    <property type="molecule type" value="Genomic_DNA"/>
</dbReference>
<name>A0A0L0EMI7_9GAMM</name>
<comment type="caution">
    <text evidence="1">The sequence shown here is derived from an EMBL/GenBank/DDBJ whole genome shotgun (WGS) entry which is preliminary data.</text>
</comment>
<evidence type="ECO:0000313" key="2">
    <source>
        <dbReference type="Proteomes" id="UP000036850"/>
    </source>
</evidence>
<reference evidence="2" key="1">
    <citation type="submission" date="2015-07" db="EMBL/GenBank/DDBJ databases">
        <title>Draft genome sequence of a Pseudoalteromonas rubra strain, OCN096, isolated from Kaneohe Bay, Oahu, Hawaii.</title>
        <authorList>
            <person name="Beurmann S."/>
            <person name="Ushijima B."/>
            <person name="Belcaid M."/>
            <person name="Callahan S.M."/>
            <person name="Aeby G.S."/>
        </authorList>
    </citation>
    <scope>NUCLEOTIDE SEQUENCE [LARGE SCALE GENOMIC DNA]</scope>
    <source>
        <strain evidence="2">OCN096</strain>
    </source>
</reference>
<gene>
    <name evidence="1" type="ORF">AC626_22265</name>
</gene>
<dbReference type="Proteomes" id="UP000036850">
    <property type="component" value="Unassembled WGS sequence"/>
</dbReference>
<proteinExistence type="predicted"/>
<protein>
    <submittedName>
        <fullName evidence="1">Uncharacterized protein</fullName>
    </submittedName>
</protein>
<sequence length="90" mass="9706">MCHRLVRSGDSGIIQRRQTQRVGGQALQDGRVIGEGHDRLRIVNDLCQSGTGVARVKRQIGGTGFQDGQYGHYHLGMSLSADAHHAVGAE</sequence>
<accession>A0A0L0EMI7</accession>
<evidence type="ECO:0000313" key="1">
    <source>
        <dbReference type="EMBL" id="KNC65576.1"/>
    </source>
</evidence>